<evidence type="ECO:0000256" key="14">
    <source>
        <dbReference type="SAM" id="Phobius"/>
    </source>
</evidence>
<keyword evidence="9 12" id="KW-0408">Iron</keyword>
<evidence type="ECO:0000256" key="6">
    <source>
        <dbReference type="ARBA" id="ARBA00022824"/>
    </source>
</evidence>
<dbReference type="InterPro" id="IPR050182">
    <property type="entry name" value="Cytochrome_P450_fam2"/>
</dbReference>
<keyword evidence="5 12" id="KW-0479">Metal-binding</keyword>
<dbReference type="PANTHER" id="PTHR24300:SF387">
    <property type="entry name" value="INACTIVE CYTOCHROME P450 2G1"/>
    <property type="match status" value="1"/>
</dbReference>
<dbReference type="PRINTS" id="PR00385">
    <property type="entry name" value="P450"/>
</dbReference>
<evidence type="ECO:0000256" key="1">
    <source>
        <dbReference type="ARBA" id="ARBA00001971"/>
    </source>
</evidence>
<evidence type="ECO:0000256" key="4">
    <source>
        <dbReference type="ARBA" id="ARBA00022617"/>
    </source>
</evidence>
<keyword evidence="4 12" id="KW-0349">Heme</keyword>
<feature type="binding site" description="axial binding residue" evidence="12">
    <location>
        <position position="455"/>
    </location>
    <ligand>
        <name>heme</name>
        <dbReference type="ChEBI" id="CHEBI:30413"/>
    </ligand>
    <ligandPart>
        <name>Fe</name>
        <dbReference type="ChEBI" id="CHEBI:18248"/>
    </ligandPart>
</feature>
<dbReference type="GO" id="GO:0005506">
    <property type="term" value="F:iron ion binding"/>
    <property type="evidence" value="ECO:0007669"/>
    <property type="project" value="InterPro"/>
</dbReference>
<dbReference type="GeneTree" id="ENSGT00940000162510"/>
<keyword evidence="11 14" id="KW-0472">Membrane</keyword>
<evidence type="ECO:0000256" key="2">
    <source>
        <dbReference type="ARBA" id="ARBA00004524"/>
    </source>
</evidence>
<dbReference type="GO" id="GO:0016712">
    <property type="term" value="F:oxidoreductase activity, acting on paired donors, with incorporation or reduction of molecular oxygen, reduced flavin or flavoprotein as one donor, and incorporation of one atom of oxygen"/>
    <property type="evidence" value="ECO:0007669"/>
    <property type="project" value="InterPro"/>
</dbReference>
<comment type="cofactor">
    <cofactor evidence="1 12">
        <name>heme</name>
        <dbReference type="ChEBI" id="CHEBI:30413"/>
    </cofactor>
</comment>
<dbReference type="GO" id="GO:0046222">
    <property type="term" value="P:aflatoxin metabolic process"/>
    <property type="evidence" value="ECO:0007669"/>
    <property type="project" value="UniProtKB-ARBA"/>
</dbReference>
<feature type="transmembrane region" description="Helical" evidence="14">
    <location>
        <begin position="20"/>
        <end position="41"/>
    </location>
</feature>
<dbReference type="OrthoDB" id="1055148at2759"/>
<keyword evidence="8 13" id="KW-0560">Oxidoreductase</keyword>
<evidence type="ECO:0000313" key="16">
    <source>
        <dbReference type="Proteomes" id="UP000694569"/>
    </source>
</evidence>
<evidence type="ECO:0000256" key="3">
    <source>
        <dbReference type="ARBA" id="ARBA00010617"/>
    </source>
</evidence>
<dbReference type="GO" id="GO:0006805">
    <property type="term" value="P:xenobiotic metabolic process"/>
    <property type="evidence" value="ECO:0007669"/>
    <property type="project" value="TreeGrafter"/>
</dbReference>
<dbReference type="Ensembl" id="ENSLLET00000019644.1">
    <property type="protein sequence ID" value="ENSLLEP00000018898.1"/>
    <property type="gene ID" value="ENSLLEG00000012004.1"/>
</dbReference>
<dbReference type="AlphaFoldDB" id="A0A8C5MUV9"/>
<evidence type="ECO:0000256" key="8">
    <source>
        <dbReference type="ARBA" id="ARBA00023002"/>
    </source>
</evidence>
<dbReference type="PRINTS" id="PR01686">
    <property type="entry name" value="EP450ICYP2D"/>
</dbReference>
<dbReference type="Pfam" id="PF00067">
    <property type="entry name" value="p450"/>
    <property type="match status" value="1"/>
</dbReference>
<evidence type="ECO:0000256" key="10">
    <source>
        <dbReference type="ARBA" id="ARBA00023033"/>
    </source>
</evidence>
<dbReference type="GO" id="GO:0006082">
    <property type="term" value="P:organic acid metabolic process"/>
    <property type="evidence" value="ECO:0007669"/>
    <property type="project" value="TreeGrafter"/>
</dbReference>
<dbReference type="InterPro" id="IPR001128">
    <property type="entry name" value="Cyt_P450"/>
</dbReference>
<accession>A0A8C5MUV9</accession>
<evidence type="ECO:0000256" key="12">
    <source>
        <dbReference type="PIRSR" id="PIRSR602401-1"/>
    </source>
</evidence>
<evidence type="ECO:0000256" key="13">
    <source>
        <dbReference type="RuleBase" id="RU000461"/>
    </source>
</evidence>
<dbReference type="SUPFAM" id="SSF48264">
    <property type="entry name" value="Cytochrome P450"/>
    <property type="match status" value="1"/>
</dbReference>
<dbReference type="PRINTS" id="PR00463">
    <property type="entry name" value="EP450I"/>
</dbReference>
<sequence length="510" mass="58100">MTESICLFDGTLTAAAMELSALFATYLVLALTILYVFRILCNWNKNRNSRFPPGPRCLPLIGNLHNVDLKRSHLAYLKLSKIYGPVFSVQMGMKKVVILAGYETVKDALVNHAEEFGERATLPIFQLMDRGNGVILSNGENWKVMRRFTITTLRDFGMGRSSIEEKILEECGHLIKYFESFKDKPFDNIMIMNGSVANVIVAILLGQRMDYEEKTFQRLIHLVHQNARLLGAPGIALYNMFPLLRFFPGSHRTLEKNIKELFTFIRSTFVNHLDNLDVNDQRSLIDTFLVRQKEEEGNSNSYFHNDNLSSLVRNLFAAGMETTSTTLNWGLLLMIKYPAIQEKVQEEISRVIGLAQPTYSQRLNMPFTNAVIHEIQRFADVLPLSVPHETASDVLFKGYFIPKGTYIIPLLTSVLRDKTQFDYPDEFNPNNFLDAEGNFIKKDALMAFSAGRRVCAGETLARMELFIFFTMLLQKFTFRLPPGVTDVNLTAEVSFTNMTAPQMICAIPRF</sequence>
<organism evidence="15 16">
    <name type="scientific">Leptobrachium leishanense</name>
    <name type="common">Leishan spiny toad</name>
    <dbReference type="NCBI Taxonomy" id="445787"/>
    <lineage>
        <taxon>Eukaryota</taxon>
        <taxon>Metazoa</taxon>
        <taxon>Chordata</taxon>
        <taxon>Craniata</taxon>
        <taxon>Vertebrata</taxon>
        <taxon>Euteleostomi</taxon>
        <taxon>Amphibia</taxon>
        <taxon>Batrachia</taxon>
        <taxon>Anura</taxon>
        <taxon>Pelobatoidea</taxon>
        <taxon>Megophryidae</taxon>
        <taxon>Leptobrachium</taxon>
    </lineage>
</organism>
<keyword evidence="10 13" id="KW-0503">Monooxygenase</keyword>
<keyword evidence="7" id="KW-0492">Microsome</keyword>
<keyword evidence="16" id="KW-1185">Reference proteome</keyword>
<dbReference type="InterPro" id="IPR036396">
    <property type="entry name" value="Cyt_P450_sf"/>
</dbReference>
<evidence type="ECO:0000256" key="11">
    <source>
        <dbReference type="ARBA" id="ARBA00023136"/>
    </source>
</evidence>
<proteinExistence type="inferred from homology"/>
<dbReference type="PANTHER" id="PTHR24300">
    <property type="entry name" value="CYTOCHROME P450 508A4-RELATED"/>
    <property type="match status" value="1"/>
</dbReference>
<reference evidence="15" key="2">
    <citation type="submission" date="2025-09" db="UniProtKB">
        <authorList>
            <consortium name="Ensembl"/>
        </authorList>
    </citation>
    <scope>IDENTIFICATION</scope>
</reference>
<evidence type="ECO:0000256" key="9">
    <source>
        <dbReference type="ARBA" id="ARBA00023004"/>
    </source>
</evidence>
<keyword evidence="6" id="KW-0256">Endoplasmic reticulum</keyword>
<feature type="transmembrane region" description="Helical" evidence="14">
    <location>
        <begin position="189"/>
        <end position="207"/>
    </location>
</feature>
<comment type="similarity">
    <text evidence="3 13">Belongs to the cytochrome P450 family.</text>
</comment>
<keyword evidence="14" id="KW-1133">Transmembrane helix</keyword>
<dbReference type="FunFam" id="1.10.630.10:FF:000010">
    <property type="entry name" value="cytochrome P450 2W1 isoform X2"/>
    <property type="match status" value="1"/>
</dbReference>
<dbReference type="Proteomes" id="UP000694569">
    <property type="component" value="Unplaced"/>
</dbReference>
<comment type="subcellular location">
    <subcellularLocation>
        <location evidence="2">Microsome membrane</location>
    </subcellularLocation>
</comment>
<evidence type="ECO:0000256" key="5">
    <source>
        <dbReference type="ARBA" id="ARBA00022723"/>
    </source>
</evidence>
<reference evidence="15" key="1">
    <citation type="submission" date="2025-08" db="UniProtKB">
        <authorList>
            <consortium name="Ensembl"/>
        </authorList>
    </citation>
    <scope>IDENTIFICATION</scope>
</reference>
<name>A0A8C5MUV9_9ANUR</name>
<evidence type="ECO:0008006" key="17">
    <source>
        <dbReference type="Google" id="ProtNLM"/>
    </source>
</evidence>
<keyword evidence="14" id="KW-0812">Transmembrane</keyword>
<protein>
    <recommendedName>
        <fullName evidence="17">Cytochrome P450</fullName>
    </recommendedName>
</protein>
<dbReference type="GO" id="GO:0005737">
    <property type="term" value="C:cytoplasm"/>
    <property type="evidence" value="ECO:0007669"/>
    <property type="project" value="TreeGrafter"/>
</dbReference>
<evidence type="ECO:0000256" key="7">
    <source>
        <dbReference type="ARBA" id="ARBA00022848"/>
    </source>
</evidence>
<dbReference type="InterPro" id="IPR002401">
    <property type="entry name" value="Cyt_P450_E_grp-I"/>
</dbReference>
<dbReference type="InterPro" id="IPR008069">
    <property type="entry name" value="Cyt_P450_E_grp-I_CYP2D-like"/>
</dbReference>
<dbReference type="Gene3D" id="1.10.630.10">
    <property type="entry name" value="Cytochrome P450"/>
    <property type="match status" value="1"/>
</dbReference>
<dbReference type="InterPro" id="IPR017972">
    <property type="entry name" value="Cyt_P450_CS"/>
</dbReference>
<dbReference type="PROSITE" id="PS00086">
    <property type="entry name" value="CYTOCHROME_P450"/>
    <property type="match status" value="1"/>
</dbReference>
<dbReference type="GO" id="GO:0020037">
    <property type="term" value="F:heme binding"/>
    <property type="evidence" value="ECO:0007669"/>
    <property type="project" value="InterPro"/>
</dbReference>
<evidence type="ECO:0000313" key="15">
    <source>
        <dbReference type="Ensembl" id="ENSLLEP00000018898.1"/>
    </source>
</evidence>